<evidence type="ECO:0000256" key="7">
    <source>
        <dbReference type="ARBA" id="ARBA00023136"/>
    </source>
</evidence>
<evidence type="ECO:0000256" key="2">
    <source>
        <dbReference type="ARBA" id="ARBA00010145"/>
    </source>
</evidence>
<proteinExistence type="inferred from homology"/>
<feature type="transmembrane region" description="Helical" evidence="8">
    <location>
        <begin position="262"/>
        <end position="281"/>
    </location>
</feature>
<evidence type="ECO:0000313" key="9">
    <source>
        <dbReference type="EMBL" id="SCY38747.1"/>
    </source>
</evidence>
<dbReference type="Proteomes" id="UP000183047">
    <property type="component" value="Unassembled WGS sequence"/>
</dbReference>
<feature type="transmembrane region" description="Helical" evidence="8">
    <location>
        <begin position="127"/>
        <end position="151"/>
    </location>
</feature>
<dbReference type="AlphaFoldDB" id="A0A1G5FHV3"/>
<evidence type="ECO:0000256" key="1">
    <source>
        <dbReference type="ARBA" id="ARBA00004651"/>
    </source>
</evidence>
<comment type="similarity">
    <text evidence="2">Belongs to the auxin efflux carrier (TC 2.A.69) family.</text>
</comment>
<sequence>MNNLVFSLNATFPVFLLMIFGFILNKIGFIDEKTASWMNKFVFKIALPVLVFEDLADQDFRGTWNGKFVLFCFLATIISIGVISLFSVLCVKDKGKRGEFIQGAYRSSAALLGLAFIHNIYGDASTGMGPLMILGSVPLYNIFAVIILIFTAEKESENNGRSELIKKTAVGIAKNPIIIGIIIGLIWSLLRIPRPTLFVNFTDNIARLATPLGLISMGASFEVKKALNEIKPALIATFIKLFVLVGIFMPIAVNMGFKGEQIVAILIMLGSSTTVSCYIMAKNMGHEGVLSSSIVMMTTFACSFTLTFWLFILRSLGII</sequence>
<dbReference type="InterPro" id="IPR038770">
    <property type="entry name" value="Na+/solute_symporter_sf"/>
</dbReference>
<organism evidence="9 10">
    <name type="scientific">Butyrivibrio hungatei</name>
    <dbReference type="NCBI Taxonomy" id="185008"/>
    <lineage>
        <taxon>Bacteria</taxon>
        <taxon>Bacillati</taxon>
        <taxon>Bacillota</taxon>
        <taxon>Clostridia</taxon>
        <taxon>Lachnospirales</taxon>
        <taxon>Lachnospiraceae</taxon>
        <taxon>Butyrivibrio</taxon>
    </lineage>
</organism>
<feature type="transmembrane region" description="Helical" evidence="8">
    <location>
        <begin position="233"/>
        <end position="256"/>
    </location>
</feature>
<dbReference type="GO" id="GO:0005886">
    <property type="term" value="C:plasma membrane"/>
    <property type="evidence" value="ECO:0007669"/>
    <property type="project" value="UniProtKB-SubCell"/>
</dbReference>
<dbReference type="RefSeq" id="WP_074462872.1">
    <property type="nucleotide sequence ID" value="NZ_FMUR01000015.1"/>
</dbReference>
<feature type="transmembrane region" description="Helical" evidence="8">
    <location>
        <begin position="6"/>
        <end position="25"/>
    </location>
</feature>
<feature type="transmembrane region" description="Helical" evidence="8">
    <location>
        <begin position="172"/>
        <end position="192"/>
    </location>
</feature>
<name>A0A1G5FHV3_9FIRM</name>
<keyword evidence="6 8" id="KW-1133">Transmembrane helix</keyword>
<evidence type="ECO:0000256" key="4">
    <source>
        <dbReference type="ARBA" id="ARBA00022475"/>
    </source>
</evidence>
<comment type="subcellular location">
    <subcellularLocation>
        <location evidence="1">Cell membrane</location>
        <topology evidence="1">Multi-pass membrane protein</topology>
    </subcellularLocation>
</comment>
<dbReference type="GO" id="GO:0055085">
    <property type="term" value="P:transmembrane transport"/>
    <property type="evidence" value="ECO:0007669"/>
    <property type="project" value="InterPro"/>
</dbReference>
<accession>A0A1G5FHV3</accession>
<feature type="transmembrane region" description="Helical" evidence="8">
    <location>
        <begin position="103"/>
        <end position="121"/>
    </location>
</feature>
<evidence type="ECO:0008006" key="11">
    <source>
        <dbReference type="Google" id="ProtNLM"/>
    </source>
</evidence>
<evidence type="ECO:0000256" key="8">
    <source>
        <dbReference type="SAM" id="Phobius"/>
    </source>
</evidence>
<dbReference type="EMBL" id="FMUR01000015">
    <property type="protein sequence ID" value="SCY38747.1"/>
    <property type="molecule type" value="Genomic_DNA"/>
</dbReference>
<evidence type="ECO:0000256" key="3">
    <source>
        <dbReference type="ARBA" id="ARBA00022448"/>
    </source>
</evidence>
<dbReference type="Gene3D" id="1.20.1530.20">
    <property type="match status" value="1"/>
</dbReference>
<protein>
    <recommendedName>
        <fullName evidence="11">AEC family transporter</fullName>
    </recommendedName>
</protein>
<dbReference type="OrthoDB" id="9794315at2"/>
<keyword evidence="3" id="KW-0813">Transport</keyword>
<keyword evidence="10" id="KW-1185">Reference proteome</keyword>
<dbReference type="PANTHER" id="PTHR36838:SF4">
    <property type="entry name" value="AUXIN EFFLUX CARRIER FAMILY PROTEIN"/>
    <property type="match status" value="1"/>
</dbReference>
<feature type="transmembrane region" description="Helical" evidence="8">
    <location>
        <begin position="68"/>
        <end position="91"/>
    </location>
</feature>
<keyword evidence="4" id="KW-1003">Cell membrane</keyword>
<dbReference type="Pfam" id="PF03547">
    <property type="entry name" value="Mem_trans"/>
    <property type="match status" value="1"/>
</dbReference>
<keyword evidence="7 8" id="KW-0472">Membrane</keyword>
<evidence type="ECO:0000256" key="5">
    <source>
        <dbReference type="ARBA" id="ARBA00022692"/>
    </source>
</evidence>
<evidence type="ECO:0000256" key="6">
    <source>
        <dbReference type="ARBA" id="ARBA00022989"/>
    </source>
</evidence>
<evidence type="ECO:0000313" key="10">
    <source>
        <dbReference type="Proteomes" id="UP000183047"/>
    </source>
</evidence>
<reference evidence="10" key="1">
    <citation type="submission" date="2016-10" db="EMBL/GenBank/DDBJ databases">
        <authorList>
            <person name="Varghese N."/>
            <person name="Submissions S."/>
        </authorList>
    </citation>
    <scope>NUCLEOTIDE SEQUENCE [LARGE SCALE GENOMIC DNA]</scope>
    <source>
        <strain evidence="10">XBD2006</strain>
    </source>
</reference>
<feature type="transmembrane region" description="Helical" evidence="8">
    <location>
        <begin position="293"/>
        <end position="312"/>
    </location>
</feature>
<keyword evidence="5 8" id="KW-0812">Transmembrane</keyword>
<dbReference type="PANTHER" id="PTHR36838">
    <property type="entry name" value="AUXIN EFFLUX CARRIER FAMILY PROTEIN"/>
    <property type="match status" value="1"/>
</dbReference>
<gene>
    <name evidence="9" type="ORF">SAMN02910451_02403</name>
</gene>
<dbReference type="InterPro" id="IPR004776">
    <property type="entry name" value="Mem_transp_PIN-like"/>
</dbReference>